<proteinExistence type="predicted"/>
<dbReference type="GO" id="GO:0005524">
    <property type="term" value="F:ATP binding"/>
    <property type="evidence" value="ECO:0007669"/>
    <property type="project" value="UniProtKB-KW"/>
</dbReference>
<dbReference type="PANTHER" id="PTHR48466:SF2">
    <property type="entry name" value="OS10G0509000 PROTEIN"/>
    <property type="match status" value="1"/>
</dbReference>
<dbReference type="SUPFAM" id="SSF48334">
    <property type="entry name" value="DNA repair protein MutS, domain III"/>
    <property type="match status" value="1"/>
</dbReference>
<dbReference type="AlphaFoldDB" id="A0A1H3WT46"/>
<evidence type="ECO:0000313" key="8">
    <source>
        <dbReference type="Proteomes" id="UP000199656"/>
    </source>
</evidence>
<dbReference type="GO" id="GO:0030983">
    <property type="term" value="F:mismatched DNA binding"/>
    <property type="evidence" value="ECO:0007669"/>
    <property type="project" value="InterPro"/>
</dbReference>
<dbReference type="SUPFAM" id="SSF52540">
    <property type="entry name" value="P-loop containing nucleoside triphosphate hydrolases"/>
    <property type="match status" value="1"/>
</dbReference>
<feature type="domain" description="DNA mismatch repair protein MutS core" evidence="5">
    <location>
        <begin position="21"/>
        <end position="326"/>
    </location>
</feature>
<organism evidence="7 8">
    <name type="scientific">Chitinophaga terrae</name>
    <name type="common">ex Kim and Jung 2007</name>
    <dbReference type="NCBI Taxonomy" id="408074"/>
    <lineage>
        <taxon>Bacteria</taxon>
        <taxon>Pseudomonadati</taxon>
        <taxon>Bacteroidota</taxon>
        <taxon>Chitinophagia</taxon>
        <taxon>Chitinophagales</taxon>
        <taxon>Chitinophagaceae</taxon>
        <taxon>Chitinophaga</taxon>
    </lineage>
</organism>
<dbReference type="EMBL" id="FNRL01000001">
    <property type="protein sequence ID" value="SDZ90303.1"/>
    <property type="molecule type" value="Genomic_DNA"/>
</dbReference>
<evidence type="ECO:0000259" key="5">
    <source>
        <dbReference type="SMART" id="SM00533"/>
    </source>
</evidence>
<dbReference type="SMART" id="SM00533">
    <property type="entry name" value="MUTSd"/>
    <property type="match status" value="1"/>
</dbReference>
<dbReference type="GO" id="GO:0045910">
    <property type="term" value="P:negative regulation of DNA recombination"/>
    <property type="evidence" value="ECO:0007669"/>
    <property type="project" value="InterPro"/>
</dbReference>
<dbReference type="SMART" id="SM00534">
    <property type="entry name" value="MUTSac"/>
    <property type="match status" value="1"/>
</dbReference>
<dbReference type="Proteomes" id="UP000199656">
    <property type="component" value="Unassembled WGS sequence"/>
</dbReference>
<dbReference type="GO" id="GO:0004519">
    <property type="term" value="F:endonuclease activity"/>
    <property type="evidence" value="ECO:0007669"/>
    <property type="project" value="InterPro"/>
</dbReference>
<dbReference type="InterPro" id="IPR046893">
    <property type="entry name" value="MSSS"/>
</dbReference>
<keyword evidence="4" id="KW-0175">Coiled coil</keyword>
<evidence type="ECO:0000313" key="7">
    <source>
        <dbReference type="EMBL" id="SDZ90303.1"/>
    </source>
</evidence>
<dbReference type="InterPro" id="IPR005747">
    <property type="entry name" value="MutS2"/>
</dbReference>
<dbReference type="GO" id="GO:0016887">
    <property type="term" value="F:ATP hydrolysis activity"/>
    <property type="evidence" value="ECO:0007669"/>
    <property type="project" value="InterPro"/>
</dbReference>
<dbReference type="InterPro" id="IPR027417">
    <property type="entry name" value="P-loop_NTPase"/>
</dbReference>
<dbReference type="STRING" id="408074.SAMN05660909_00058"/>
<dbReference type="PANTHER" id="PTHR48466">
    <property type="entry name" value="OS10G0509000 PROTEIN-RELATED"/>
    <property type="match status" value="1"/>
</dbReference>
<keyword evidence="3" id="KW-0238">DNA-binding</keyword>
<dbReference type="Pfam" id="PF20297">
    <property type="entry name" value="MSSS"/>
    <property type="match status" value="1"/>
</dbReference>
<feature type="coiled-coil region" evidence="4">
    <location>
        <begin position="533"/>
        <end position="577"/>
    </location>
</feature>
<evidence type="ECO:0000256" key="4">
    <source>
        <dbReference type="SAM" id="Coils"/>
    </source>
</evidence>
<dbReference type="PIRSF" id="PIRSF005814">
    <property type="entry name" value="MutS_YshD"/>
    <property type="match status" value="1"/>
</dbReference>
<feature type="domain" description="DNA mismatch repair proteins mutS family" evidence="6">
    <location>
        <begin position="345"/>
        <end position="530"/>
    </location>
</feature>
<dbReference type="InterPro" id="IPR000432">
    <property type="entry name" value="DNA_mismatch_repair_MutS_C"/>
</dbReference>
<sequence length="716" mass="82233">MCITLNNINLKYFPESALMQLEFDKVQALLQEHCKTELGKEMAASLRLHTHIDYVKSSLQQAHEYKQLTLLQENFPNDHILNLKKELRLLEIEGAVLTGEQAMQIRKLAESMHAIVRFFDHDRRVQYAGLYEVIKETHYEKKITATIDEVLDEIGQVRDNASQELARIRISLFRKRTELRRVFDRILQKLQKLNYLADQEEAFLNGRRVVAIYAENKRMVKGIIHGESDTRKTAFLEPEETIDLNNDIQSLERDENREVYRILKAMTAQLSSYSGLLNSYYNILGTFDFIRGKAKLALDMDAHYPNLVANSELNLVQAYHPLLLLYNRKNQKPTIPVSVTLNKDAHILVISGPNAGGKTVTLKTIGLIQLMVQAGLLVPVHPTSQIGIFKQLMIHIGDTQSLEFELSTYSSHLKNMKYFMENANGRTLFFIDELGSGSDPNLGGAFAEVIMEELAKKHAVGVVTTHYLNLKVMANKVKGIVNGAMGFDEKTLMPMYKLMVGKPGSSYTFSIAERIGLHPALIARAKKLVDEGHFQLDKLLNKAEQDLQAVEQKEKELQKLLKENERLKKEYEVLADKERKHQQYTLLKLQNKIKEDDLQYLKDMERKLKQIVVEWKRNDDKNKVIKLAEILLFRRREKQQNEQLNKKVQEKFEEVAGDIAVGMQVKIKTNRQVGTVLELRDKRAIVKIGNIPINVKLSDLVQVKERPVEKADEQKG</sequence>
<evidence type="ECO:0000256" key="3">
    <source>
        <dbReference type="ARBA" id="ARBA00023125"/>
    </source>
</evidence>
<dbReference type="InterPro" id="IPR045076">
    <property type="entry name" value="MutS"/>
</dbReference>
<keyword evidence="1" id="KW-0547">Nucleotide-binding</keyword>
<dbReference type="Pfam" id="PF00488">
    <property type="entry name" value="MutS_V"/>
    <property type="match status" value="1"/>
</dbReference>
<dbReference type="GO" id="GO:0140664">
    <property type="term" value="F:ATP-dependent DNA damage sensor activity"/>
    <property type="evidence" value="ECO:0007669"/>
    <property type="project" value="InterPro"/>
</dbReference>
<accession>A0A1H3WT46</accession>
<dbReference type="InterPro" id="IPR007696">
    <property type="entry name" value="DNA_mismatch_repair_MutS_core"/>
</dbReference>
<evidence type="ECO:0000256" key="1">
    <source>
        <dbReference type="ARBA" id="ARBA00022741"/>
    </source>
</evidence>
<keyword evidence="8" id="KW-1185">Reference proteome</keyword>
<name>A0A1H3WT46_9BACT</name>
<gene>
    <name evidence="7" type="ORF">SAMN05660909_00058</name>
</gene>
<dbReference type="Gene3D" id="3.40.50.300">
    <property type="entry name" value="P-loop containing nucleotide triphosphate hydrolases"/>
    <property type="match status" value="1"/>
</dbReference>
<keyword evidence="2" id="KW-0067">ATP-binding</keyword>
<evidence type="ECO:0000259" key="6">
    <source>
        <dbReference type="SMART" id="SM00534"/>
    </source>
</evidence>
<protein>
    <submittedName>
        <fullName evidence="7">DNA mismatch repair protein MutS2</fullName>
    </submittedName>
</protein>
<evidence type="ECO:0000256" key="2">
    <source>
        <dbReference type="ARBA" id="ARBA00022840"/>
    </source>
</evidence>
<dbReference type="GO" id="GO:0006298">
    <property type="term" value="P:mismatch repair"/>
    <property type="evidence" value="ECO:0007669"/>
    <property type="project" value="InterPro"/>
</dbReference>
<dbReference type="InterPro" id="IPR036187">
    <property type="entry name" value="DNA_mismatch_repair_MutS_sf"/>
</dbReference>
<reference evidence="8" key="1">
    <citation type="submission" date="2016-10" db="EMBL/GenBank/DDBJ databases">
        <authorList>
            <person name="Varghese N."/>
            <person name="Submissions S."/>
        </authorList>
    </citation>
    <scope>NUCLEOTIDE SEQUENCE [LARGE SCALE GENOMIC DNA]</scope>
    <source>
        <strain evidence="8">DSM 23920</strain>
    </source>
</reference>
<dbReference type="NCBIfam" id="TIGR01069">
    <property type="entry name" value="mutS2"/>
    <property type="match status" value="1"/>
</dbReference>